<dbReference type="InterPro" id="IPR036816">
    <property type="entry name" value="RNaseA-like_dom_sf"/>
</dbReference>
<evidence type="ECO:0000256" key="6">
    <source>
        <dbReference type="ARBA" id="ARBA00023279"/>
    </source>
</evidence>
<evidence type="ECO:0000259" key="10">
    <source>
        <dbReference type="SMART" id="SM00092"/>
    </source>
</evidence>
<evidence type="ECO:0000256" key="5">
    <source>
        <dbReference type="ARBA" id="ARBA00022729"/>
    </source>
</evidence>
<proteinExistence type="inferred from homology"/>
<dbReference type="GO" id="GO:0050830">
    <property type="term" value="P:defense response to Gram-positive bacterium"/>
    <property type="evidence" value="ECO:0007669"/>
    <property type="project" value="TreeGrafter"/>
</dbReference>
<dbReference type="STRING" id="1706337.A0A341CTC3"/>
<feature type="transmembrane region" description="Helical" evidence="9">
    <location>
        <begin position="169"/>
        <end position="186"/>
    </location>
</feature>
<evidence type="ECO:0000256" key="7">
    <source>
        <dbReference type="ARBA" id="ARBA00045197"/>
    </source>
</evidence>
<dbReference type="FunFam" id="3.10.130.10:FF:000002">
    <property type="entry name" value="Inactive ribonuclease-like protein 10"/>
    <property type="match status" value="1"/>
</dbReference>
<organism evidence="11 12">
    <name type="scientific">Neophocaena asiaeorientalis asiaeorientalis</name>
    <name type="common">Yangtze finless porpoise</name>
    <name type="synonym">Neophocaena phocaenoides subsp. asiaeorientalis</name>
    <dbReference type="NCBI Taxonomy" id="1706337"/>
    <lineage>
        <taxon>Eukaryota</taxon>
        <taxon>Metazoa</taxon>
        <taxon>Chordata</taxon>
        <taxon>Craniata</taxon>
        <taxon>Vertebrata</taxon>
        <taxon>Euteleostomi</taxon>
        <taxon>Mammalia</taxon>
        <taxon>Eutheria</taxon>
        <taxon>Laurasiatheria</taxon>
        <taxon>Artiodactyla</taxon>
        <taxon>Whippomorpha</taxon>
        <taxon>Cetacea</taxon>
        <taxon>Odontoceti</taxon>
        <taxon>Phocoenidae</taxon>
        <taxon>Neophocaena</taxon>
    </lineage>
</organism>
<comment type="similarity">
    <text evidence="2">Belongs to the pancreatic ribonuclease family.</text>
</comment>
<dbReference type="GO" id="GO:0003676">
    <property type="term" value="F:nucleic acid binding"/>
    <property type="evidence" value="ECO:0007669"/>
    <property type="project" value="InterPro"/>
</dbReference>
<dbReference type="GO" id="GO:0004540">
    <property type="term" value="F:RNA nuclease activity"/>
    <property type="evidence" value="ECO:0007669"/>
    <property type="project" value="TreeGrafter"/>
</dbReference>
<dbReference type="PANTHER" id="PTHR11437">
    <property type="entry name" value="RIBONUCLEASE"/>
    <property type="match status" value="1"/>
</dbReference>
<dbReference type="Gene3D" id="3.10.130.10">
    <property type="entry name" value="Ribonuclease A-like domain"/>
    <property type="match status" value="1"/>
</dbReference>
<keyword evidence="9" id="KW-0472">Membrane</keyword>
<name>A0A341CTC3_NEOAA</name>
<keyword evidence="4" id="KW-0964">Secreted</keyword>
<evidence type="ECO:0000256" key="8">
    <source>
        <dbReference type="ARBA" id="ARBA00083639"/>
    </source>
</evidence>
<evidence type="ECO:0000256" key="3">
    <source>
        <dbReference type="ARBA" id="ARBA00021355"/>
    </source>
</evidence>
<sequence length="316" mass="36617">MVAENDNNTHLLLNLEVELNWAVLARGLACGFIHRELKHVEHSGHLCLSVASPYVASTQSDFFLRDPQRQRPRRTTAQWKLCDHGSEVMPCCVSGSRQRRTQVLRKGQRLHLLLREWVSRIFTNREKEIKYQRLGEQSQGMVLEEYDYPLIFSVSSYSIGVRAKDVKDLIPLVILMVILFLLLLFWENELDEEVMAATLDQLHVDYPQSDVPVRYCNHTIIQRLIKEANNTCKKEHVFVHERPRNINSVCNSLRKVACQNHSTLPCFQSETKFKMTVCKLIEGTRYPACYHISPTEGFIVVTCDDMGPVNIQRYDE</sequence>
<keyword evidence="11" id="KW-1185">Reference proteome</keyword>
<keyword evidence="9" id="KW-0812">Transmembrane</keyword>
<dbReference type="RefSeq" id="XP_024617092.1">
    <property type="nucleotide sequence ID" value="XM_024761324.1"/>
</dbReference>
<dbReference type="CDD" id="cd00163">
    <property type="entry name" value="RNase_A"/>
    <property type="match status" value="1"/>
</dbReference>
<dbReference type="InParanoid" id="A0A341CTC3"/>
<dbReference type="GO" id="GO:0005576">
    <property type="term" value="C:extracellular region"/>
    <property type="evidence" value="ECO:0007669"/>
    <property type="project" value="UniProtKB-SubCell"/>
</dbReference>
<dbReference type="InterPro" id="IPR001427">
    <property type="entry name" value="RNaseA"/>
</dbReference>
<dbReference type="GO" id="GO:0007338">
    <property type="term" value="P:single fertilization"/>
    <property type="evidence" value="ECO:0007669"/>
    <property type="project" value="UniProtKB-KW"/>
</dbReference>
<comment type="subcellular location">
    <subcellularLocation>
        <location evidence="1">Secreted</location>
    </subcellularLocation>
</comment>
<evidence type="ECO:0000313" key="11">
    <source>
        <dbReference type="Proteomes" id="UP000252040"/>
    </source>
</evidence>
<reference evidence="12" key="1">
    <citation type="submission" date="2025-08" db="UniProtKB">
        <authorList>
            <consortium name="RefSeq"/>
        </authorList>
    </citation>
    <scope>IDENTIFICATION</scope>
    <source>
        <tissue evidence="12">Meat</tissue>
    </source>
</reference>
<keyword evidence="9" id="KW-1133">Transmembrane helix</keyword>
<keyword evidence="5" id="KW-0732">Signal</keyword>
<dbReference type="SUPFAM" id="SSF54076">
    <property type="entry name" value="RNase A-like"/>
    <property type="match status" value="1"/>
</dbReference>
<evidence type="ECO:0000256" key="1">
    <source>
        <dbReference type="ARBA" id="ARBA00004613"/>
    </source>
</evidence>
<feature type="domain" description="Ribonuclease A-domain" evidence="10">
    <location>
        <begin position="192"/>
        <end position="311"/>
    </location>
</feature>
<protein>
    <recommendedName>
        <fullName evidence="3">Inactive ribonuclease-like protein 10</fullName>
    </recommendedName>
    <alternativeName>
        <fullName evidence="8">Protein Train A</fullName>
    </alternativeName>
</protein>
<comment type="function">
    <text evidence="7">Secreted proximal epididymal protein required for post-testicular sperm maturation and male fertility. May be involved in sperm adhesion to the egg zona pellucida. Does not have ribonuclease activity.</text>
</comment>
<dbReference type="PANTHER" id="PTHR11437:SF20">
    <property type="entry name" value="INACTIVE RIBONUCLEASE-LIKE PROTEIN 12-RELATED"/>
    <property type="match status" value="1"/>
</dbReference>
<dbReference type="InterPro" id="IPR023412">
    <property type="entry name" value="RNaseA_domain"/>
</dbReference>
<dbReference type="SMART" id="SM00092">
    <property type="entry name" value="RNAse_Pc"/>
    <property type="match status" value="1"/>
</dbReference>
<dbReference type="Proteomes" id="UP000252040">
    <property type="component" value="Unplaced"/>
</dbReference>
<dbReference type="CTD" id="493901"/>
<evidence type="ECO:0000256" key="9">
    <source>
        <dbReference type="SAM" id="Phobius"/>
    </source>
</evidence>
<gene>
    <name evidence="12" type="primary">RNASE12</name>
</gene>
<keyword evidence="6" id="KW-0278">Fertilization</keyword>
<evidence type="ECO:0000256" key="2">
    <source>
        <dbReference type="ARBA" id="ARBA00005600"/>
    </source>
</evidence>
<accession>A0A341CTC3</accession>
<evidence type="ECO:0000313" key="12">
    <source>
        <dbReference type="RefSeq" id="XP_024617092.1"/>
    </source>
</evidence>
<dbReference type="AlphaFoldDB" id="A0A341CTC3"/>
<dbReference type="KEGG" id="nasi:112410607"/>
<evidence type="ECO:0000256" key="4">
    <source>
        <dbReference type="ARBA" id="ARBA00022525"/>
    </source>
</evidence>
<dbReference type="GeneID" id="112410607"/>
<dbReference type="Pfam" id="PF00074">
    <property type="entry name" value="RnaseA"/>
    <property type="match status" value="1"/>
</dbReference>